<evidence type="ECO:0000256" key="11">
    <source>
        <dbReference type="ARBA" id="ARBA00023268"/>
    </source>
</evidence>
<comment type="catalytic activity">
    <reaction evidence="12">
        <text>5-amino-6-(5-phospho-D-ribitylamino)uracil + NADP(+) = 5-amino-6-(5-phospho-D-ribosylamino)uracil + NADPH + H(+)</text>
        <dbReference type="Rhea" id="RHEA:17845"/>
        <dbReference type="ChEBI" id="CHEBI:15378"/>
        <dbReference type="ChEBI" id="CHEBI:57783"/>
        <dbReference type="ChEBI" id="CHEBI:58349"/>
        <dbReference type="ChEBI" id="CHEBI:58421"/>
        <dbReference type="ChEBI" id="CHEBI:58453"/>
        <dbReference type="EC" id="1.1.1.193"/>
    </reaction>
</comment>
<organism evidence="17 18">
    <name type="scientific">SAR86 cluster bacterium SAR86B</name>
    <dbReference type="NCBI Taxonomy" id="1123867"/>
    <lineage>
        <taxon>Bacteria</taxon>
        <taxon>Pseudomonadati</taxon>
        <taxon>Pseudomonadota</taxon>
        <taxon>Gammaproteobacteria</taxon>
        <taxon>SAR86 cluster</taxon>
    </lineage>
</organism>
<dbReference type="AlphaFoldDB" id="J4X561"/>
<dbReference type="GO" id="GO:0009231">
    <property type="term" value="P:riboflavin biosynthetic process"/>
    <property type="evidence" value="ECO:0007669"/>
    <property type="project" value="UniProtKB-UniPathway"/>
</dbReference>
<dbReference type="PIRSF" id="PIRSF006769">
    <property type="entry name" value="RibD"/>
    <property type="match status" value="1"/>
</dbReference>
<gene>
    <name evidence="17" type="primary">ribD</name>
    <name evidence="17" type="ORF">NT02SARS_0653</name>
</gene>
<feature type="binding site" evidence="14">
    <location>
        <position position="205"/>
    </location>
    <ligand>
        <name>NADP(+)</name>
        <dbReference type="ChEBI" id="CHEBI:58349"/>
    </ligand>
</feature>
<dbReference type="PROSITE" id="PS00903">
    <property type="entry name" value="CYT_DCMP_DEAMINASES_1"/>
    <property type="match status" value="1"/>
</dbReference>
<feature type="binding site" evidence="15">
    <location>
        <position position="93"/>
    </location>
    <ligand>
        <name>Zn(2+)</name>
        <dbReference type="ChEBI" id="CHEBI:29105"/>
        <note>catalytic</note>
    </ligand>
</feature>
<dbReference type="GO" id="GO:0008270">
    <property type="term" value="F:zinc ion binding"/>
    <property type="evidence" value="ECO:0007669"/>
    <property type="project" value="InterPro"/>
</dbReference>
<comment type="similarity">
    <text evidence="4 12">In the N-terminal section; belongs to the cytidine and deoxycytidylate deaminase family.</text>
</comment>
<evidence type="ECO:0000256" key="4">
    <source>
        <dbReference type="ARBA" id="ARBA00005259"/>
    </source>
</evidence>
<keyword evidence="12 17" id="KW-0378">Hydrolase</keyword>
<dbReference type="GO" id="GO:0008703">
    <property type="term" value="F:5-amino-6-(5-phosphoribosylamino)uracil reductase activity"/>
    <property type="evidence" value="ECO:0007669"/>
    <property type="project" value="UniProtKB-EC"/>
</dbReference>
<evidence type="ECO:0000259" key="16">
    <source>
        <dbReference type="PROSITE" id="PS51747"/>
    </source>
</evidence>
<dbReference type="UniPathway" id="UPA00275">
    <property type="reaction ID" value="UER00401"/>
</dbReference>
<feature type="binding site" evidence="14">
    <location>
        <position position="193"/>
    </location>
    <ligand>
        <name>substrate</name>
    </ligand>
</feature>
<evidence type="ECO:0000256" key="10">
    <source>
        <dbReference type="ARBA" id="ARBA00023002"/>
    </source>
</evidence>
<accession>J4X561</accession>
<evidence type="ECO:0000256" key="7">
    <source>
        <dbReference type="ARBA" id="ARBA00022723"/>
    </source>
</evidence>
<evidence type="ECO:0000256" key="6">
    <source>
        <dbReference type="ARBA" id="ARBA00022619"/>
    </source>
</evidence>
<dbReference type="GO" id="GO:0050661">
    <property type="term" value="F:NADP binding"/>
    <property type="evidence" value="ECO:0007669"/>
    <property type="project" value="InterPro"/>
</dbReference>
<dbReference type="CDD" id="cd01284">
    <property type="entry name" value="Riboflavin_deaminase-reductase"/>
    <property type="match status" value="1"/>
</dbReference>
<dbReference type="Pfam" id="PF00383">
    <property type="entry name" value="dCMP_cyt_deam_1"/>
    <property type="match status" value="1"/>
</dbReference>
<evidence type="ECO:0000256" key="2">
    <source>
        <dbReference type="ARBA" id="ARBA00004882"/>
    </source>
</evidence>
<dbReference type="InterPro" id="IPR011549">
    <property type="entry name" value="RibD_C"/>
</dbReference>
<dbReference type="SUPFAM" id="SSF53927">
    <property type="entry name" value="Cytidine deaminase-like"/>
    <property type="match status" value="1"/>
</dbReference>
<sequence>MKKEDYMLRAINLAKKAKFHTNPNPRVGCVIVKNNKVIGEGYHKKYGGAHAEVNAINNCLKKFGSKKGKQLLRDSQVYVTLEPCSIKSKTPPCTNTLLEIMPKEVYCASLDPNKKINGNGIKILRKSGIKVEVGILKKQAIEMNKDFFFKHKNGKPYVRVKIAQTIDGKIALKNGKSKWITSKEARKNVQLLRIQNDAVLIGSNTLVKDNPRLNIRDVKVFKQPISIVLGSTLSAKKNMNIFKDNKKVIFANNYEKTELNQNFTNNLSFIKLTKKNSLNDLLKKLSKYDLNSILVEGGSKIFTSFISKNLADEIIFFISPKFLGKDSIDALSLKSPLSIANAKNYTIDSTEMVGEDIKLVLKKN</sequence>
<keyword evidence="9 12" id="KW-0521">NADP</keyword>
<comment type="pathway">
    <text evidence="3 12">Cofactor biosynthesis; riboflavin biosynthesis; 5-amino-6-(D-ribitylamino)uracil from GTP: step 3/4.</text>
</comment>
<feature type="domain" description="CMP/dCMP-type deaminase" evidence="16">
    <location>
        <begin position="1"/>
        <end position="131"/>
    </location>
</feature>
<keyword evidence="6 12" id="KW-0686">Riboflavin biosynthesis</keyword>
<feature type="binding site" evidence="15">
    <location>
        <position position="84"/>
    </location>
    <ligand>
        <name>Zn(2+)</name>
        <dbReference type="ChEBI" id="CHEBI:29105"/>
        <note>catalytic</note>
    </ligand>
</feature>
<keyword evidence="11" id="KW-0511">Multifunctional enzyme</keyword>
<dbReference type="PROSITE" id="PS51747">
    <property type="entry name" value="CYT_DCMP_DEAMINASES_2"/>
    <property type="match status" value="1"/>
</dbReference>
<comment type="similarity">
    <text evidence="5 12">In the C-terminal section; belongs to the HTP reductase family.</text>
</comment>
<evidence type="ECO:0000313" key="18">
    <source>
        <dbReference type="Proteomes" id="UP000010116"/>
    </source>
</evidence>
<keyword evidence="8 12" id="KW-0862">Zinc</keyword>
<comment type="catalytic activity">
    <reaction evidence="12">
        <text>2,5-diamino-6-hydroxy-4-(5-phosphoribosylamino)-pyrimidine + H2O + H(+) = 5-amino-6-(5-phospho-D-ribosylamino)uracil + NH4(+)</text>
        <dbReference type="Rhea" id="RHEA:21868"/>
        <dbReference type="ChEBI" id="CHEBI:15377"/>
        <dbReference type="ChEBI" id="CHEBI:15378"/>
        <dbReference type="ChEBI" id="CHEBI:28938"/>
        <dbReference type="ChEBI" id="CHEBI:58453"/>
        <dbReference type="ChEBI" id="CHEBI:58614"/>
        <dbReference type="EC" id="3.5.4.26"/>
    </reaction>
</comment>
<evidence type="ECO:0000256" key="12">
    <source>
        <dbReference type="PIRNR" id="PIRNR006769"/>
    </source>
</evidence>
<dbReference type="InterPro" id="IPR024072">
    <property type="entry name" value="DHFR-like_dom_sf"/>
</dbReference>
<dbReference type="Gene3D" id="3.40.430.10">
    <property type="entry name" value="Dihydrofolate Reductase, subunit A"/>
    <property type="match status" value="1"/>
</dbReference>
<feature type="binding site" evidence="14">
    <location>
        <position position="163"/>
    </location>
    <ligand>
        <name>NADP(+)</name>
        <dbReference type="ChEBI" id="CHEBI:58349"/>
    </ligand>
</feature>
<name>J4X561_9GAMM</name>
<evidence type="ECO:0000256" key="9">
    <source>
        <dbReference type="ARBA" id="ARBA00022857"/>
    </source>
</evidence>
<dbReference type="InterPro" id="IPR002734">
    <property type="entry name" value="RibDG_C"/>
</dbReference>
<feature type="binding site" evidence="14">
    <location>
        <position position="231"/>
    </location>
    <ligand>
        <name>NADP(+)</name>
        <dbReference type="ChEBI" id="CHEBI:58349"/>
    </ligand>
</feature>
<evidence type="ECO:0000256" key="15">
    <source>
        <dbReference type="PIRSR" id="PIRSR006769-3"/>
    </source>
</evidence>
<evidence type="ECO:0000256" key="14">
    <source>
        <dbReference type="PIRSR" id="PIRSR006769-2"/>
    </source>
</evidence>
<keyword evidence="10 12" id="KW-0560">Oxidoreductase</keyword>
<feature type="binding site" evidence="14">
    <location>
        <position position="296"/>
    </location>
    <ligand>
        <name>substrate</name>
    </ligand>
</feature>
<protein>
    <recommendedName>
        <fullName evidence="12">Riboflavin biosynthesis protein RibD</fullName>
    </recommendedName>
    <domain>
        <recommendedName>
            <fullName evidence="12">Diaminohydroxyphosphoribosylaminopyrimidine deaminase</fullName>
            <shortName evidence="12">DRAP deaminase</shortName>
            <ecNumber evidence="12">3.5.4.26</ecNumber>
        </recommendedName>
        <alternativeName>
            <fullName evidence="12">Riboflavin-specific deaminase</fullName>
        </alternativeName>
    </domain>
    <domain>
        <recommendedName>
            <fullName evidence="12">5-amino-6-(5-phosphoribosylamino)uracil reductase</fullName>
            <ecNumber evidence="12">1.1.1.193</ecNumber>
        </recommendedName>
        <alternativeName>
            <fullName evidence="12">HTP reductase</fullName>
        </alternativeName>
    </domain>
</protein>
<dbReference type="InterPro" id="IPR016193">
    <property type="entry name" value="Cytidine_deaminase-like"/>
</dbReference>
<feature type="binding site" evidence="14">
    <location>
        <position position="179"/>
    </location>
    <ligand>
        <name>NADP(+)</name>
        <dbReference type="ChEBI" id="CHEBI:58349"/>
    </ligand>
</feature>
<feature type="binding site" evidence="14">
    <location>
        <position position="216"/>
    </location>
    <ligand>
        <name>substrate</name>
    </ligand>
</feature>
<dbReference type="EC" id="3.5.4.26" evidence="12"/>
<proteinExistence type="inferred from homology"/>
<dbReference type="EC" id="1.1.1.193" evidence="12"/>
<feature type="binding site" evidence="14">
    <location>
        <position position="213"/>
    </location>
    <ligand>
        <name>substrate</name>
    </ligand>
</feature>
<dbReference type="InterPro" id="IPR004794">
    <property type="entry name" value="Eubact_RibD"/>
</dbReference>
<evidence type="ECO:0000313" key="17">
    <source>
        <dbReference type="EMBL" id="EJP73925.1"/>
    </source>
</evidence>
<evidence type="ECO:0000256" key="5">
    <source>
        <dbReference type="ARBA" id="ARBA00007417"/>
    </source>
</evidence>
<dbReference type="InterPro" id="IPR016192">
    <property type="entry name" value="APOBEC/CMP_deaminase_Zn-bd"/>
</dbReference>
<evidence type="ECO:0000256" key="8">
    <source>
        <dbReference type="ARBA" id="ARBA00022833"/>
    </source>
</evidence>
<dbReference type="InterPro" id="IPR050765">
    <property type="entry name" value="Riboflavin_Biosynth_HTPR"/>
</dbReference>
<feature type="binding site" evidence="14">
    <location>
        <position position="177"/>
    </location>
    <ligand>
        <name>substrate</name>
    </ligand>
</feature>
<dbReference type="Pfam" id="PF01872">
    <property type="entry name" value="RibD_C"/>
    <property type="match status" value="1"/>
</dbReference>
<dbReference type="SUPFAM" id="SSF53597">
    <property type="entry name" value="Dihydrofolate reductase-like"/>
    <property type="match status" value="1"/>
</dbReference>
<evidence type="ECO:0000256" key="1">
    <source>
        <dbReference type="ARBA" id="ARBA00002151"/>
    </source>
</evidence>
<feature type="active site" description="Proton donor" evidence="13">
    <location>
        <position position="52"/>
    </location>
</feature>
<evidence type="ECO:0000256" key="3">
    <source>
        <dbReference type="ARBA" id="ARBA00004910"/>
    </source>
</evidence>
<dbReference type="GO" id="GO:0008835">
    <property type="term" value="F:diaminohydroxyphosphoribosylaminopyrimidine deaminase activity"/>
    <property type="evidence" value="ECO:0007669"/>
    <property type="project" value="UniProtKB-EC"/>
</dbReference>
<evidence type="ECO:0000256" key="13">
    <source>
        <dbReference type="PIRSR" id="PIRSR006769-1"/>
    </source>
</evidence>
<reference evidence="17 18" key="1">
    <citation type="journal article" date="2012" name="ISME J.">
        <title>Genomic insights to SAR86, an abundant and uncultivated marine bacterial lineage.</title>
        <authorList>
            <person name="Dupont C.L."/>
            <person name="Rusch D.B."/>
            <person name="Yooseph S."/>
            <person name="Lombardo M.J."/>
            <person name="Richter R.A."/>
            <person name="Valas R."/>
            <person name="Novotny M."/>
            <person name="Yee-Greenbaum J."/>
            <person name="Selengut J.D."/>
            <person name="Haft D.H."/>
            <person name="Halpern A.L."/>
            <person name="Lasken R.S."/>
            <person name="Nealson K."/>
            <person name="Friedman R."/>
            <person name="Venter J.C."/>
        </authorList>
    </citation>
    <scope>NUCLEOTIDE SEQUENCE [LARGE SCALE GENOMIC DNA]</scope>
</reference>
<feature type="binding site" evidence="15">
    <location>
        <position position="50"/>
    </location>
    <ligand>
        <name>Zn(2+)</name>
        <dbReference type="ChEBI" id="CHEBI:29105"/>
        <note>catalytic</note>
    </ligand>
</feature>
<keyword evidence="7 12" id="KW-0479">Metal-binding</keyword>
<comment type="function">
    <text evidence="1 12">Converts 2,5-diamino-6-(ribosylamino)-4(3h)-pyrimidinone 5'-phosphate into 5-amino-6-(ribosylamino)-2,4(1h,3h)-pyrimidinedione 5'-phosphate.</text>
</comment>
<dbReference type="NCBIfam" id="TIGR00326">
    <property type="entry name" value="eubact_ribD"/>
    <property type="match status" value="1"/>
</dbReference>
<dbReference type="EMBL" id="JH611164">
    <property type="protein sequence ID" value="EJP73925.1"/>
    <property type="molecule type" value="Genomic_DNA"/>
</dbReference>
<dbReference type="PANTHER" id="PTHR38011:SF7">
    <property type="entry name" value="2,5-DIAMINO-6-RIBOSYLAMINO-4(3H)-PYRIMIDINONE 5'-PHOSPHATE REDUCTASE"/>
    <property type="match status" value="1"/>
</dbReference>
<comment type="pathway">
    <text evidence="2 12">Cofactor biosynthesis; riboflavin biosynthesis; 5-amino-6-(D-ribitylamino)uracil from GTP: step 2/4.</text>
</comment>
<dbReference type="PANTHER" id="PTHR38011">
    <property type="entry name" value="DIHYDROFOLATE REDUCTASE FAMILY PROTEIN (AFU_ORTHOLOGUE AFUA_8G06820)"/>
    <property type="match status" value="1"/>
</dbReference>
<feature type="binding site" evidence="14">
    <location>
        <position position="209"/>
    </location>
    <ligand>
        <name>NADP(+)</name>
        <dbReference type="ChEBI" id="CHEBI:58349"/>
    </ligand>
</feature>
<comment type="cofactor">
    <cofactor evidence="12 15">
        <name>Zn(2+)</name>
        <dbReference type="ChEBI" id="CHEBI:29105"/>
    </cofactor>
    <text evidence="12 15">Binds 1 zinc ion.</text>
</comment>
<feature type="binding site" evidence="14">
    <location>
        <begin position="298"/>
        <end position="304"/>
    </location>
    <ligand>
        <name>NADP(+)</name>
        <dbReference type="ChEBI" id="CHEBI:58349"/>
    </ligand>
</feature>
<dbReference type="InterPro" id="IPR002125">
    <property type="entry name" value="CMP_dCMP_dom"/>
</dbReference>
<dbReference type="Proteomes" id="UP000010116">
    <property type="component" value="Unassembled WGS sequence"/>
</dbReference>
<dbReference type="Gene3D" id="3.40.140.10">
    <property type="entry name" value="Cytidine Deaminase, domain 2"/>
    <property type="match status" value="1"/>
</dbReference>
<dbReference type="HOGENOM" id="CLU_036590_1_2_6"/>
<dbReference type="NCBIfam" id="TIGR00227">
    <property type="entry name" value="ribD_Cterm"/>
    <property type="match status" value="1"/>
</dbReference>